<dbReference type="InterPro" id="IPR028098">
    <property type="entry name" value="Glyco_trans_4-like_N"/>
</dbReference>
<protein>
    <recommendedName>
        <fullName evidence="1">Glycosyltransferase subfamily 4-like N-terminal domain-containing protein</fullName>
    </recommendedName>
</protein>
<comment type="caution">
    <text evidence="2">The sequence shown here is derived from an EMBL/GenBank/DDBJ whole genome shotgun (WGS) entry which is preliminary data.</text>
</comment>
<dbReference type="Gene3D" id="3.40.50.2000">
    <property type="entry name" value="Glycogen Phosphorylase B"/>
    <property type="match status" value="2"/>
</dbReference>
<evidence type="ECO:0000259" key="1">
    <source>
        <dbReference type="Pfam" id="PF13579"/>
    </source>
</evidence>
<name>A0ABQ1Y151_9PROT</name>
<dbReference type="RefSeq" id="WP_188453117.1">
    <property type="nucleotide sequence ID" value="NZ_BMFS01000018.1"/>
</dbReference>
<evidence type="ECO:0000313" key="2">
    <source>
        <dbReference type="EMBL" id="GGH08760.1"/>
    </source>
</evidence>
<dbReference type="SUPFAM" id="SSF53756">
    <property type="entry name" value="UDP-Glycosyltransferase/glycogen phosphorylase"/>
    <property type="match status" value="1"/>
</dbReference>
<dbReference type="Pfam" id="PF13579">
    <property type="entry name" value="Glyco_trans_4_4"/>
    <property type="match status" value="1"/>
</dbReference>
<dbReference type="Proteomes" id="UP000648722">
    <property type="component" value="Unassembled WGS sequence"/>
</dbReference>
<evidence type="ECO:0000313" key="3">
    <source>
        <dbReference type="Proteomes" id="UP000648722"/>
    </source>
</evidence>
<proteinExistence type="predicted"/>
<keyword evidence="3" id="KW-1185">Reference proteome</keyword>
<feature type="domain" description="Glycosyltransferase subfamily 4-like N-terminal" evidence="1">
    <location>
        <begin position="21"/>
        <end position="176"/>
    </location>
</feature>
<accession>A0ABQ1Y151</accession>
<sequence length="383" mass="41837">MQAQSPSILLLAYYLTRDDPRLSRQVRLLRSAGQEIQITAAGIYGHRLACADSHVIVGAASPRRRIWLAPFLARWERISALHRLNERRWDAIIASDPETLIIAANLAARHNAALIYDAHEFYEDVAGGSDGRTSWVRRVHERYLPMARHFFVPSATIAARYAHLYPGAPPADVLANAAAHRRSSNCDSRLRSQCGASRSDRVLVYHGSIGAGRGLNELISLFERGGPPGWKLALVTSDFGFEMQRRISACREITHTSRVPHEELADYLSGADAGIVPYALTCFNHDAALPNKLWDFGAASLPCFVTPAREMSTIVRVFGSGFVLPADPAEWGAFIASTSSEALAAAGRAALRFFSNSQWDEQGRVFASKVLAAAASLSVKTGV</sequence>
<reference evidence="3" key="1">
    <citation type="journal article" date="2019" name="Int. J. Syst. Evol. Microbiol.">
        <title>The Global Catalogue of Microorganisms (GCM) 10K type strain sequencing project: providing services to taxonomists for standard genome sequencing and annotation.</title>
        <authorList>
            <consortium name="The Broad Institute Genomics Platform"/>
            <consortium name="The Broad Institute Genome Sequencing Center for Infectious Disease"/>
            <person name="Wu L."/>
            <person name="Ma J."/>
        </authorList>
    </citation>
    <scope>NUCLEOTIDE SEQUENCE [LARGE SCALE GENOMIC DNA]</scope>
    <source>
        <strain evidence="3">CGMCC 1.12766</strain>
    </source>
</reference>
<organism evidence="2 3">
    <name type="scientific">Glycocaulis albus</name>
    <dbReference type="NCBI Taxonomy" id="1382801"/>
    <lineage>
        <taxon>Bacteria</taxon>
        <taxon>Pseudomonadati</taxon>
        <taxon>Pseudomonadota</taxon>
        <taxon>Alphaproteobacteria</taxon>
        <taxon>Maricaulales</taxon>
        <taxon>Maricaulaceae</taxon>
        <taxon>Glycocaulis</taxon>
    </lineage>
</organism>
<gene>
    <name evidence="2" type="ORF">GCM10007420_26960</name>
</gene>
<dbReference type="EMBL" id="BMFS01000018">
    <property type="protein sequence ID" value="GGH08760.1"/>
    <property type="molecule type" value="Genomic_DNA"/>
</dbReference>